<evidence type="ECO:0000256" key="1">
    <source>
        <dbReference type="ARBA" id="ARBA00001946"/>
    </source>
</evidence>
<gene>
    <name evidence="12" type="primary">nudC</name>
    <name evidence="12" type="ORF">OJ962_10425</name>
</gene>
<comment type="similarity">
    <text evidence="3">Belongs to the Nudix hydrolase family. NudC subfamily.</text>
</comment>
<proteinExistence type="inferred from homology"/>
<evidence type="ECO:0000313" key="13">
    <source>
        <dbReference type="Proteomes" id="UP001147700"/>
    </source>
</evidence>
<dbReference type="InterPro" id="IPR050241">
    <property type="entry name" value="NAD-cap_RNA_hydrolase_NudC"/>
</dbReference>
<evidence type="ECO:0000256" key="10">
    <source>
        <dbReference type="RuleBase" id="RU003476"/>
    </source>
</evidence>
<dbReference type="GO" id="GO:0016787">
    <property type="term" value="F:hydrolase activity"/>
    <property type="evidence" value="ECO:0007669"/>
    <property type="project" value="UniProtKB-KW"/>
</dbReference>
<dbReference type="InterPro" id="IPR020476">
    <property type="entry name" value="Nudix_hydrolase"/>
</dbReference>
<dbReference type="Gene3D" id="3.90.79.10">
    <property type="entry name" value="Nucleoside Triphosphate Pyrophosphohydrolase"/>
    <property type="match status" value="1"/>
</dbReference>
<dbReference type="PRINTS" id="PR00502">
    <property type="entry name" value="NUDIXFAMILY"/>
</dbReference>
<dbReference type="InterPro" id="IPR015376">
    <property type="entry name" value="Znr_NADH_PPase"/>
</dbReference>
<reference evidence="12" key="1">
    <citation type="submission" date="2022-10" db="EMBL/GenBank/DDBJ databases">
        <title>The WGS of Solirubrobacter sp. CPCC 204708.</title>
        <authorList>
            <person name="Jiang Z."/>
        </authorList>
    </citation>
    <scope>NUCLEOTIDE SEQUENCE</scope>
    <source>
        <strain evidence="12">CPCC 204708</strain>
    </source>
</reference>
<dbReference type="Pfam" id="PF09296">
    <property type="entry name" value="NUDIX-like"/>
    <property type="match status" value="1"/>
</dbReference>
<evidence type="ECO:0000256" key="6">
    <source>
        <dbReference type="ARBA" id="ARBA00022801"/>
    </source>
</evidence>
<dbReference type="RefSeq" id="WP_202952816.1">
    <property type="nucleotide sequence ID" value="NZ_JAPCID010000012.1"/>
</dbReference>
<dbReference type="InterPro" id="IPR015797">
    <property type="entry name" value="NUDIX_hydrolase-like_dom_sf"/>
</dbReference>
<evidence type="ECO:0000256" key="4">
    <source>
        <dbReference type="ARBA" id="ARBA00012381"/>
    </source>
</evidence>
<comment type="cofactor">
    <cofactor evidence="1">
        <name>Mg(2+)</name>
        <dbReference type="ChEBI" id="CHEBI:18420"/>
    </cofactor>
</comment>
<dbReference type="Proteomes" id="UP001147700">
    <property type="component" value="Unassembled WGS sequence"/>
</dbReference>
<dbReference type="InterPro" id="IPR020084">
    <property type="entry name" value="NUDIX_hydrolase_CS"/>
</dbReference>
<dbReference type="EMBL" id="JAPCID010000012">
    <property type="protein sequence ID" value="MDA0137916.1"/>
    <property type="molecule type" value="Genomic_DNA"/>
</dbReference>
<dbReference type="EC" id="3.6.1.22" evidence="4"/>
<dbReference type="PANTHER" id="PTHR42904:SF6">
    <property type="entry name" value="NAD-CAPPED RNA HYDROLASE NUDT12"/>
    <property type="match status" value="1"/>
</dbReference>
<keyword evidence="6 10" id="KW-0378">Hydrolase</keyword>
<keyword evidence="13" id="KW-1185">Reference proteome</keyword>
<evidence type="ECO:0000259" key="11">
    <source>
        <dbReference type="PROSITE" id="PS51462"/>
    </source>
</evidence>
<keyword evidence="5" id="KW-0479">Metal-binding</keyword>
<evidence type="ECO:0000256" key="7">
    <source>
        <dbReference type="ARBA" id="ARBA00022842"/>
    </source>
</evidence>
<sequence length="314" mass="33723">MLNAFTGAALDRAGDGRRRDDAWLAAQLEHPAARAVVAGDRGLRIADGAIELVPLAQLNGGTPLLLGLDASGPVFAYDEDPPRDGRVPMIGSGGVRGEPPKEASGDRVPLRQAAARLSREDGGLAAYTAALLNWHRRHRYCSACGHESDLVEGGLTRRCPNCGAEHHPRTDPVVIMLVTDGDRLLLGRQAAWPTGRYSALAGFVEPGESLEEAVAREVLEEAGVRVGRVDYISSQPWPFPASLMLGFSATYESGKPRIGDEELQDVRWFTRDEVETAAGEASNEDWTAGSPDGPLALPPKLAIARRLIENWLTP</sequence>
<evidence type="ECO:0000256" key="2">
    <source>
        <dbReference type="ARBA" id="ARBA00001947"/>
    </source>
</evidence>
<dbReference type="PROSITE" id="PS00893">
    <property type="entry name" value="NUDIX_BOX"/>
    <property type="match status" value="1"/>
</dbReference>
<comment type="cofactor">
    <cofactor evidence="2">
        <name>Zn(2+)</name>
        <dbReference type="ChEBI" id="CHEBI:29105"/>
    </cofactor>
</comment>
<evidence type="ECO:0000256" key="3">
    <source>
        <dbReference type="ARBA" id="ARBA00009595"/>
    </source>
</evidence>
<evidence type="ECO:0000256" key="5">
    <source>
        <dbReference type="ARBA" id="ARBA00022723"/>
    </source>
</evidence>
<dbReference type="InterPro" id="IPR015375">
    <property type="entry name" value="NADH_PPase-like_N"/>
</dbReference>
<dbReference type="CDD" id="cd03429">
    <property type="entry name" value="NUDIX_NADH_pyrophosphatase_Nudt13"/>
    <property type="match status" value="1"/>
</dbReference>
<dbReference type="Pfam" id="PF09297">
    <property type="entry name" value="Zn_ribbon_NUD"/>
    <property type="match status" value="1"/>
</dbReference>
<comment type="caution">
    <text evidence="12">The sequence shown here is derived from an EMBL/GenBank/DDBJ whole genome shotgun (WGS) entry which is preliminary data.</text>
</comment>
<keyword evidence="8" id="KW-0520">NAD</keyword>
<dbReference type="PANTHER" id="PTHR42904">
    <property type="entry name" value="NUDIX HYDROLASE, NUDC SUBFAMILY"/>
    <property type="match status" value="1"/>
</dbReference>
<keyword evidence="7" id="KW-0460">Magnesium</keyword>
<dbReference type="PROSITE" id="PS51462">
    <property type="entry name" value="NUDIX"/>
    <property type="match status" value="1"/>
</dbReference>
<dbReference type="Gene3D" id="3.90.79.20">
    <property type="match status" value="1"/>
</dbReference>
<dbReference type="InterPro" id="IPR000086">
    <property type="entry name" value="NUDIX_hydrolase_dom"/>
</dbReference>
<feature type="domain" description="Nudix hydrolase" evidence="11">
    <location>
        <begin position="168"/>
        <end position="294"/>
    </location>
</feature>
<comment type="catalytic activity">
    <reaction evidence="9">
        <text>a 5'-end NAD(+)-phospho-ribonucleoside in mRNA + H2O = a 5'-end phospho-adenosine-phospho-ribonucleoside in mRNA + beta-nicotinamide D-ribonucleotide + 2 H(+)</text>
        <dbReference type="Rhea" id="RHEA:60876"/>
        <dbReference type="Rhea" id="RHEA-COMP:15698"/>
        <dbReference type="Rhea" id="RHEA-COMP:15719"/>
        <dbReference type="ChEBI" id="CHEBI:14649"/>
        <dbReference type="ChEBI" id="CHEBI:15377"/>
        <dbReference type="ChEBI" id="CHEBI:15378"/>
        <dbReference type="ChEBI" id="CHEBI:144029"/>
        <dbReference type="ChEBI" id="CHEBI:144051"/>
    </reaction>
    <physiologicalReaction direction="left-to-right" evidence="9">
        <dbReference type="Rhea" id="RHEA:60877"/>
    </physiologicalReaction>
</comment>
<organism evidence="12 13">
    <name type="scientific">Solirubrobacter deserti</name>
    <dbReference type="NCBI Taxonomy" id="2282478"/>
    <lineage>
        <taxon>Bacteria</taxon>
        <taxon>Bacillati</taxon>
        <taxon>Actinomycetota</taxon>
        <taxon>Thermoleophilia</taxon>
        <taxon>Solirubrobacterales</taxon>
        <taxon>Solirubrobacteraceae</taxon>
        <taxon>Solirubrobacter</taxon>
    </lineage>
</organism>
<dbReference type="NCBIfam" id="NF001299">
    <property type="entry name" value="PRK00241.1"/>
    <property type="match status" value="1"/>
</dbReference>
<evidence type="ECO:0000313" key="12">
    <source>
        <dbReference type="EMBL" id="MDA0137916.1"/>
    </source>
</evidence>
<accession>A0ABT4RHT5</accession>
<name>A0ABT4RHT5_9ACTN</name>
<evidence type="ECO:0000256" key="9">
    <source>
        <dbReference type="ARBA" id="ARBA00023679"/>
    </source>
</evidence>
<dbReference type="SUPFAM" id="SSF55811">
    <property type="entry name" value="Nudix"/>
    <property type="match status" value="1"/>
</dbReference>
<evidence type="ECO:0000256" key="8">
    <source>
        <dbReference type="ARBA" id="ARBA00023027"/>
    </source>
</evidence>
<dbReference type="InterPro" id="IPR049734">
    <property type="entry name" value="NudC-like_C"/>
</dbReference>
<protein>
    <recommendedName>
        <fullName evidence="4">NAD(+) diphosphatase</fullName>
        <ecNumber evidence="4">3.6.1.22</ecNumber>
    </recommendedName>
</protein>
<dbReference type="Pfam" id="PF00293">
    <property type="entry name" value="NUDIX"/>
    <property type="match status" value="1"/>
</dbReference>